<dbReference type="GO" id="GO:0044218">
    <property type="term" value="C:other organism cell membrane"/>
    <property type="evidence" value="ECO:0007669"/>
    <property type="project" value="UniProtKB-KW"/>
</dbReference>
<dbReference type="AlphaFoldDB" id="A0A9D4M823"/>
<dbReference type="SUPFAM" id="SSF63724">
    <property type="entry name" value="Cytolysin/lectin"/>
    <property type="match status" value="1"/>
</dbReference>
<dbReference type="EMBL" id="JAIWYP010000002">
    <property type="protein sequence ID" value="KAH3871450.1"/>
    <property type="molecule type" value="Genomic_DNA"/>
</dbReference>
<evidence type="ECO:0000256" key="4">
    <source>
        <dbReference type="ARBA" id="ARBA00023298"/>
    </source>
</evidence>
<gene>
    <name evidence="7" type="ORF">DPMN_034652</name>
</gene>
<reference evidence="7" key="2">
    <citation type="submission" date="2020-11" db="EMBL/GenBank/DDBJ databases">
        <authorList>
            <person name="McCartney M.A."/>
            <person name="Auch B."/>
            <person name="Kono T."/>
            <person name="Mallez S."/>
            <person name="Becker A."/>
            <person name="Gohl D.M."/>
            <person name="Silverstein K.A.T."/>
            <person name="Koren S."/>
            <person name="Bechman K.B."/>
            <person name="Herman A."/>
            <person name="Abrahante J.E."/>
            <person name="Garbe J."/>
        </authorList>
    </citation>
    <scope>NUCLEOTIDE SEQUENCE</scope>
    <source>
        <strain evidence="7">Duluth1</strain>
        <tissue evidence="7">Whole animal</tissue>
    </source>
</reference>
<reference evidence="7" key="1">
    <citation type="journal article" date="2019" name="bioRxiv">
        <title>The Genome of the Zebra Mussel, Dreissena polymorpha: A Resource for Invasive Species Research.</title>
        <authorList>
            <person name="McCartney M.A."/>
            <person name="Auch B."/>
            <person name="Kono T."/>
            <person name="Mallez S."/>
            <person name="Zhang Y."/>
            <person name="Obille A."/>
            <person name="Becker A."/>
            <person name="Abrahante J.E."/>
            <person name="Garbe J."/>
            <person name="Badalamenti J.P."/>
            <person name="Herman A."/>
            <person name="Mangelson H."/>
            <person name="Liachko I."/>
            <person name="Sullivan S."/>
            <person name="Sone E.D."/>
            <person name="Koren S."/>
            <person name="Silverstein K.A.T."/>
            <person name="Beckman K.B."/>
            <person name="Gohl D.M."/>
        </authorList>
    </citation>
    <scope>NUCLEOTIDE SEQUENCE</scope>
    <source>
        <strain evidence="7">Duluth1</strain>
        <tissue evidence="7">Whole animal</tissue>
    </source>
</reference>
<name>A0A9D4M823_DREPO</name>
<organism evidence="7 8">
    <name type="scientific">Dreissena polymorpha</name>
    <name type="common">Zebra mussel</name>
    <name type="synonym">Mytilus polymorpha</name>
    <dbReference type="NCBI Taxonomy" id="45954"/>
    <lineage>
        <taxon>Eukaryota</taxon>
        <taxon>Metazoa</taxon>
        <taxon>Spiralia</taxon>
        <taxon>Lophotrochozoa</taxon>
        <taxon>Mollusca</taxon>
        <taxon>Bivalvia</taxon>
        <taxon>Autobranchia</taxon>
        <taxon>Heteroconchia</taxon>
        <taxon>Euheterodonta</taxon>
        <taxon>Imparidentia</taxon>
        <taxon>Neoheterodontei</taxon>
        <taxon>Myida</taxon>
        <taxon>Dreissenoidea</taxon>
        <taxon>Dreissenidae</taxon>
        <taxon>Dreissena</taxon>
    </lineage>
</organism>
<dbReference type="InterPro" id="IPR015926">
    <property type="entry name" value="Cytolysin/lectin"/>
</dbReference>
<dbReference type="OrthoDB" id="6132998at2759"/>
<keyword evidence="4" id="KW-1053">Target membrane</keyword>
<sequence>MASHRTVATICLLLVAQVTHIQAPIPGLLTAIGAGAVGSFGALGTLGAGAVASLGALGTLCSDAVGSLGTLGAGAVGSLGTLGAGAVGSLGALGTLDAGAVGSLETLGAGAVGSLGTLGAGALGSLGALGSSAIAGFGGVAMGDVISAAGGAVSTGTSYAGSTIQTLMSLPYPVTMGKEIENWTKFELMKPQYTVVHGVITTPPSPVRPGQKEAMVARKSSFTTSGSYGVVSWEIAGKSRRLVVMWSVPLNTFLHGNVLAVGITKQNVNHDGGWANQMYNSGSNERLGFERKDYYHDMPTVHWEDSNLGLMFFATMSNTQHALVEVTFSAMNESDLADSIRDNLAKNRKKRSRPSRRFINGA</sequence>
<dbReference type="Gene3D" id="2.60.270.20">
    <property type="entry name" value="Cytolysin/lectin"/>
    <property type="match status" value="1"/>
</dbReference>
<evidence type="ECO:0000256" key="3">
    <source>
        <dbReference type="ARBA" id="ARBA00022537"/>
    </source>
</evidence>
<keyword evidence="6" id="KW-0732">Signal</keyword>
<dbReference type="GO" id="GO:0042151">
    <property type="term" value="C:nematocyst"/>
    <property type="evidence" value="ECO:0007669"/>
    <property type="project" value="UniProtKB-SubCell"/>
</dbReference>
<keyword evidence="3" id="KW-1052">Target cell membrane</keyword>
<evidence type="ECO:0000256" key="2">
    <source>
        <dbReference type="ARBA" id="ARBA00004532"/>
    </source>
</evidence>
<protein>
    <submittedName>
        <fullName evidence="7">Uncharacterized protein</fullName>
    </submittedName>
</protein>
<dbReference type="PANTHER" id="PTHR40388">
    <property type="entry name" value="BRYOPORIN"/>
    <property type="match status" value="1"/>
</dbReference>
<keyword evidence="4" id="KW-0472">Membrane</keyword>
<comment type="caution">
    <text evidence="7">The sequence shown here is derived from an EMBL/GenBank/DDBJ whole genome shotgun (WGS) entry which is preliminary data.</text>
</comment>
<dbReference type="PANTHER" id="PTHR40388:SF1">
    <property type="entry name" value="BRYOPORIN"/>
    <property type="match status" value="1"/>
</dbReference>
<evidence type="ECO:0000313" key="8">
    <source>
        <dbReference type="Proteomes" id="UP000828390"/>
    </source>
</evidence>
<accession>A0A9D4M823</accession>
<evidence type="ECO:0000256" key="5">
    <source>
        <dbReference type="ARBA" id="ARBA00023331"/>
    </source>
</evidence>
<evidence type="ECO:0000256" key="1">
    <source>
        <dbReference type="ARBA" id="ARBA00004175"/>
    </source>
</evidence>
<proteinExistence type="predicted"/>
<evidence type="ECO:0000313" key="7">
    <source>
        <dbReference type="EMBL" id="KAH3871450.1"/>
    </source>
</evidence>
<dbReference type="Proteomes" id="UP000828390">
    <property type="component" value="Unassembled WGS sequence"/>
</dbReference>
<feature type="chain" id="PRO_5039467325" evidence="6">
    <location>
        <begin position="24"/>
        <end position="362"/>
    </location>
</feature>
<evidence type="ECO:0000256" key="6">
    <source>
        <dbReference type="SAM" id="SignalP"/>
    </source>
</evidence>
<comment type="subcellular location">
    <subcellularLocation>
        <location evidence="2">Nematocyst</location>
    </subcellularLocation>
    <subcellularLocation>
        <location evidence="1">Target cell membrane</location>
    </subcellularLocation>
</comment>
<keyword evidence="8" id="KW-1185">Reference proteome</keyword>
<keyword evidence="5" id="KW-0166">Nematocyst</keyword>
<dbReference type="InterPro" id="IPR050677">
    <property type="entry name" value="Actinoporin_PFT"/>
</dbReference>
<feature type="signal peptide" evidence="6">
    <location>
        <begin position="1"/>
        <end position="23"/>
    </location>
</feature>